<evidence type="ECO:0000313" key="2">
    <source>
        <dbReference type="Proteomes" id="UP000184774"/>
    </source>
</evidence>
<dbReference type="OrthoDB" id="1414497at2"/>
<proteinExistence type="predicted"/>
<dbReference type="RefSeq" id="WP_074374628.1">
    <property type="nucleotide sequence ID" value="NZ_AP024907.1"/>
</dbReference>
<dbReference type="GO" id="GO:0009295">
    <property type="term" value="C:nucleoid"/>
    <property type="evidence" value="ECO:0007669"/>
    <property type="project" value="InterPro"/>
</dbReference>
<dbReference type="Pfam" id="PF04245">
    <property type="entry name" value="NA37"/>
    <property type="match status" value="1"/>
</dbReference>
<name>A0A1N6M9Y5_9VIBR</name>
<organism evidence="1 2">
    <name type="scientific">Vibrio spartinae</name>
    <dbReference type="NCBI Taxonomy" id="1918945"/>
    <lineage>
        <taxon>Bacteria</taxon>
        <taxon>Pseudomonadati</taxon>
        <taxon>Pseudomonadota</taxon>
        <taxon>Gammaproteobacteria</taxon>
        <taxon>Vibrionales</taxon>
        <taxon>Vibrionaceae</taxon>
        <taxon>Vibrio</taxon>
    </lineage>
</organism>
<dbReference type="InterPro" id="IPR007358">
    <property type="entry name" value="Nucleoid_associated_NdpA"/>
</dbReference>
<dbReference type="Proteomes" id="UP000184774">
    <property type="component" value="Unassembled WGS sequence"/>
</dbReference>
<sequence>MAETFSNLNFKRIILHNVYPPNDEGLVTPFCSTVLTQLDHNASQKLEERLTSVLGSSSHSLQMNIAQDGKASCFHFSSQLLDASDSDFIKDSCELANLHTSAHTNKSWPGGTLVIIDGTSGAANRRCLFIIKAEQQAGFIESQEENTIKLSYIENLILTPQARLYKVGVFVEQDDKSLADEIRDKDEFEAYVFDSNIKAKDDRNAAKYFYSGFLGLQVPENAEQRTRDFFEYSREYINGSRLPDEKKIDVQQALHTYLKTDQSNTIQASEFAEKYLPEEYRDDYNDYVVKKGFPATAVVKDTSLIKRKLATRKMNFSSDVKLTAPAEKFSELVKIIEATDDHTTIQVKGKLSEQDK</sequence>
<dbReference type="EMBL" id="FSSB01000028">
    <property type="protein sequence ID" value="SIO96176.1"/>
    <property type="molecule type" value="Genomic_DNA"/>
</dbReference>
<evidence type="ECO:0000313" key="1">
    <source>
        <dbReference type="EMBL" id="SIO96176.1"/>
    </source>
</evidence>
<reference evidence="1 2" key="1">
    <citation type="submission" date="2016-12" db="EMBL/GenBank/DDBJ databases">
        <authorList>
            <person name="Song W.-J."/>
            <person name="Kurnit D.M."/>
        </authorList>
    </citation>
    <scope>NUCLEOTIDE SEQUENCE [LARGE SCALE GENOMIC DNA]</scope>
    <source>
        <strain evidence="1 2">CECT 9026</strain>
    </source>
</reference>
<accession>A0A1N6M9Y5</accession>
<protein>
    <submittedName>
        <fullName evidence="1">37-kD nucleoid-associated bacterial protein</fullName>
    </submittedName>
</protein>
<gene>
    <name evidence="1" type="ORF">VSP9026_03958</name>
</gene>
<dbReference type="AlphaFoldDB" id="A0A1N6M9Y5"/>